<proteinExistence type="predicted"/>
<reference evidence="1" key="1">
    <citation type="journal article" date="2023" name="G3 (Bethesda)">
        <title>Whole genome assemblies of Zophobas morio and Tenebrio molitor.</title>
        <authorList>
            <person name="Kaur S."/>
            <person name="Stinson S.A."/>
            <person name="diCenzo G.C."/>
        </authorList>
    </citation>
    <scope>NUCLEOTIDE SEQUENCE</scope>
    <source>
        <strain evidence="1">QUZm001</strain>
    </source>
</reference>
<dbReference type="EMBL" id="JALNTZ010000008">
    <property type="protein sequence ID" value="KAJ3644086.1"/>
    <property type="molecule type" value="Genomic_DNA"/>
</dbReference>
<dbReference type="Proteomes" id="UP001168821">
    <property type="component" value="Unassembled WGS sequence"/>
</dbReference>
<evidence type="ECO:0000313" key="2">
    <source>
        <dbReference type="Proteomes" id="UP001168821"/>
    </source>
</evidence>
<comment type="caution">
    <text evidence="1">The sequence shown here is derived from an EMBL/GenBank/DDBJ whole genome shotgun (WGS) entry which is preliminary data.</text>
</comment>
<sequence>MLYISSKVFSKTNHLVFDKLFKTFVRMILEFVNSAWTPVLQKDILLLETVQRKAKRIPFGKRRSSYQEQLALMNLCSLSDRRKRGDVAYQALSSDQSPVRHLFPLDPNRRTRGHSLKLLKDYFRTQVRLFFITNRVFVGWNALPREIVQAPFTNPFKPRYDAFQKT</sequence>
<evidence type="ECO:0000313" key="1">
    <source>
        <dbReference type="EMBL" id="KAJ3644086.1"/>
    </source>
</evidence>
<dbReference type="AlphaFoldDB" id="A0AA38HVA5"/>
<accession>A0AA38HVA5</accession>
<protein>
    <submittedName>
        <fullName evidence="1">Uncharacterized protein</fullName>
    </submittedName>
</protein>
<gene>
    <name evidence="1" type="ORF">Zmor_026759</name>
</gene>
<keyword evidence="2" id="KW-1185">Reference proteome</keyword>
<name>A0AA38HVA5_9CUCU</name>
<organism evidence="1 2">
    <name type="scientific">Zophobas morio</name>
    <dbReference type="NCBI Taxonomy" id="2755281"/>
    <lineage>
        <taxon>Eukaryota</taxon>
        <taxon>Metazoa</taxon>
        <taxon>Ecdysozoa</taxon>
        <taxon>Arthropoda</taxon>
        <taxon>Hexapoda</taxon>
        <taxon>Insecta</taxon>
        <taxon>Pterygota</taxon>
        <taxon>Neoptera</taxon>
        <taxon>Endopterygota</taxon>
        <taxon>Coleoptera</taxon>
        <taxon>Polyphaga</taxon>
        <taxon>Cucujiformia</taxon>
        <taxon>Tenebrionidae</taxon>
        <taxon>Zophobas</taxon>
    </lineage>
</organism>